<dbReference type="InterPro" id="IPR043587">
    <property type="entry name" value="Phosphatase_SSH-like"/>
</dbReference>
<evidence type="ECO:0000256" key="6">
    <source>
        <dbReference type="ARBA" id="ARBA00022912"/>
    </source>
</evidence>
<dbReference type="PROSITE" id="PS51998">
    <property type="entry name" value="DEK_C"/>
    <property type="match status" value="1"/>
</dbReference>
<feature type="compositionally biased region" description="Low complexity" evidence="9">
    <location>
        <begin position="489"/>
        <end position="503"/>
    </location>
</feature>
<evidence type="ECO:0000256" key="5">
    <source>
        <dbReference type="ARBA" id="ARBA00022801"/>
    </source>
</evidence>
<feature type="domain" description="Tyrosine-protein phosphatase" evidence="10">
    <location>
        <begin position="335"/>
        <end position="476"/>
    </location>
</feature>
<feature type="compositionally biased region" description="Gly residues" evidence="9">
    <location>
        <begin position="652"/>
        <end position="661"/>
    </location>
</feature>
<dbReference type="SUPFAM" id="SSF109715">
    <property type="entry name" value="DEK C-terminal domain"/>
    <property type="match status" value="1"/>
</dbReference>
<sequence length="661" mass="72670">MALVTVSRSPPASGHATPVERPDWAAKRRGRLQRRQSFAVLRGTVLGLQDSGDEGDVAEAGPEPAGAPLGEDQPPGAQLDSEPGEQKDAEPGEHGLQEQEQEQEQSRHLRLMVQLLRPQDDIRLAAQLEAARPPRLRYLLVVSPSDSQDETVLLGVDFPDSRSPSCTLGLVLPLWSDTQVYLDGDGGFSVTSGGQSRIFKPISIQTMWATLQVLHQACEAALGSGLVPGGSALTWAGHYQDQLSSNRSCLNEWTAMADLESLRPPSTEPGRPSEQEQMEEAIRAGLWEVLEVSDLDSVTSKEIRQALERRLGYPLQRSRDFIDNQMLLLMAQRDRASMIFPHLYLGSEWNAANLEELQRNRVSHILNMAREIDNFFPERFIYHNVRVWDDEAAQLLPCWKETHRFVEAARAQGTRVLVHCKMGVSRSAATVVAYAMKQYGWSLEQAQRHVQERRPVVRPNPGFLRQLQTYQGILTASRQSQVWEQKVGAASPEEPLAPEVSALLPPPPPEPGDTGEAKAVELEESQTAPQEEPGSRPRINLRGVMRSISLLEPPLELESDPEASNLPEVFSSEPSDGSPPQTLPLPTQAKCGRQPRKGPWPALKSRQSVVALNSAALVASRTRAFREQEQGQGGAGGVSTSRLRKVVRQAGMEGGTEEGGA</sequence>
<dbReference type="PANTHER" id="PTHR45864:SF4">
    <property type="entry name" value="PROTEIN PHOSPHATASE SLINGSHOT HOMOLOG 3"/>
    <property type="match status" value="1"/>
</dbReference>
<name>A0ABM3W5R3_ERIEU</name>
<feature type="domain" description="DEK-C" evidence="12">
    <location>
        <begin position="276"/>
        <end position="331"/>
    </location>
</feature>
<dbReference type="EC" id="3.1.3.16" evidence="3"/>
<dbReference type="Pfam" id="PF00782">
    <property type="entry name" value="DSPc"/>
    <property type="match status" value="1"/>
</dbReference>
<dbReference type="InterPro" id="IPR029021">
    <property type="entry name" value="Prot-tyrosine_phosphatase-like"/>
</dbReference>
<evidence type="ECO:0000259" key="11">
    <source>
        <dbReference type="PROSITE" id="PS50056"/>
    </source>
</evidence>
<dbReference type="SMART" id="SM00195">
    <property type="entry name" value="DSPc"/>
    <property type="match status" value="1"/>
</dbReference>
<gene>
    <name evidence="14" type="primary">SSH3</name>
</gene>
<evidence type="ECO:0000259" key="10">
    <source>
        <dbReference type="PROSITE" id="PS50054"/>
    </source>
</evidence>
<dbReference type="InterPro" id="IPR043588">
    <property type="entry name" value="SSH-N"/>
</dbReference>
<comment type="subcellular location">
    <subcellularLocation>
        <location evidence="1">Cytoplasm</location>
        <location evidence="1">Cytoskeleton</location>
    </subcellularLocation>
</comment>
<feature type="region of interest" description="Disordered" evidence="9">
    <location>
        <begin position="555"/>
        <end position="604"/>
    </location>
</feature>
<comment type="catalytic activity">
    <reaction evidence="8">
        <text>O-phospho-L-threonyl-[protein] + H2O = L-threonyl-[protein] + phosphate</text>
        <dbReference type="Rhea" id="RHEA:47004"/>
        <dbReference type="Rhea" id="RHEA-COMP:11060"/>
        <dbReference type="Rhea" id="RHEA-COMP:11605"/>
        <dbReference type="ChEBI" id="CHEBI:15377"/>
        <dbReference type="ChEBI" id="CHEBI:30013"/>
        <dbReference type="ChEBI" id="CHEBI:43474"/>
        <dbReference type="ChEBI" id="CHEBI:61977"/>
        <dbReference type="EC" id="3.1.3.16"/>
    </reaction>
</comment>
<dbReference type="GeneID" id="103109670"/>
<evidence type="ECO:0000313" key="14">
    <source>
        <dbReference type="RefSeq" id="XP_060031922.1"/>
    </source>
</evidence>
<dbReference type="PROSITE" id="PS50056">
    <property type="entry name" value="TYR_PHOSPHATASE_2"/>
    <property type="match status" value="1"/>
</dbReference>
<evidence type="ECO:0000256" key="3">
    <source>
        <dbReference type="ARBA" id="ARBA00013081"/>
    </source>
</evidence>
<dbReference type="Gene3D" id="3.90.190.10">
    <property type="entry name" value="Protein tyrosine phosphatase superfamily"/>
    <property type="match status" value="1"/>
</dbReference>
<evidence type="ECO:0000256" key="1">
    <source>
        <dbReference type="ARBA" id="ARBA00004245"/>
    </source>
</evidence>
<proteinExistence type="inferred from homology"/>
<dbReference type="SUPFAM" id="SSF52799">
    <property type="entry name" value="(Phosphotyrosine protein) phosphatases II"/>
    <property type="match status" value="1"/>
</dbReference>
<dbReference type="InterPro" id="IPR016130">
    <property type="entry name" value="Tyr_Pase_AS"/>
</dbReference>
<dbReference type="InterPro" id="IPR020422">
    <property type="entry name" value="TYR_PHOSPHATASE_DUAL_dom"/>
</dbReference>
<keyword evidence="4" id="KW-0963">Cytoplasm</keyword>
<keyword evidence="13" id="KW-1185">Reference proteome</keyword>
<dbReference type="PANTHER" id="PTHR45864">
    <property type="entry name" value="SLINGSHOT PROTEIN PHOSPHATASE HOMOLOG"/>
    <property type="match status" value="1"/>
</dbReference>
<dbReference type="Proteomes" id="UP001652624">
    <property type="component" value="Chromosome 17"/>
</dbReference>
<feature type="region of interest" description="Disordered" evidence="9">
    <location>
        <begin position="626"/>
        <end position="661"/>
    </location>
</feature>
<dbReference type="Pfam" id="PF23040">
    <property type="entry name" value="PH_SSH1-like_1st"/>
    <property type="match status" value="1"/>
</dbReference>
<dbReference type="PROSITE" id="PS50054">
    <property type="entry name" value="TYR_PHOSPHATASE_DUAL"/>
    <property type="match status" value="1"/>
</dbReference>
<evidence type="ECO:0000259" key="12">
    <source>
        <dbReference type="PROSITE" id="PS51998"/>
    </source>
</evidence>
<keyword evidence="5" id="KW-0378">Hydrolase</keyword>
<dbReference type="InterPro" id="IPR000340">
    <property type="entry name" value="Dual-sp_phosphatase_cat-dom"/>
</dbReference>
<evidence type="ECO:0000256" key="8">
    <source>
        <dbReference type="ARBA" id="ARBA00048336"/>
    </source>
</evidence>
<organism evidence="13 14">
    <name type="scientific">Erinaceus europaeus</name>
    <name type="common">Western European hedgehog</name>
    <dbReference type="NCBI Taxonomy" id="9365"/>
    <lineage>
        <taxon>Eukaryota</taxon>
        <taxon>Metazoa</taxon>
        <taxon>Chordata</taxon>
        <taxon>Craniata</taxon>
        <taxon>Vertebrata</taxon>
        <taxon>Euteleostomi</taxon>
        <taxon>Mammalia</taxon>
        <taxon>Eutheria</taxon>
        <taxon>Laurasiatheria</taxon>
        <taxon>Eulipotyphla</taxon>
        <taxon>Erinaceidae</taxon>
        <taxon>Erinaceinae</taxon>
        <taxon>Erinaceus</taxon>
    </lineage>
</organism>
<feature type="compositionally biased region" description="Basic and acidic residues" evidence="9">
    <location>
        <begin position="84"/>
        <end position="97"/>
    </location>
</feature>
<dbReference type="Pfam" id="PF08766">
    <property type="entry name" value="DEK_C"/>
    <property type="match status" value="1"/>
</dbReference>
<evidence type="ECO:0000256" key="9">
    <source>
        <dbReference type="SAM" id="MobiDB-lite"/>
    </source>
</evidence>
<dbReference type="InterPro" id="IPR000387">
    <property type="entry name" value="Tyr_Pase_dom"/>
</dbReference>
<evidence type="ECO:0000256" key="7">
    <source>
        <dbReference type="ARBA" id="ARBA00023212"/>
    </source>
</evidence>
<feature type="region of interest" description="Disordered" evidence="9">
    <location>
        <begin position="484"/>
        <end position="541"/>
    </location>
</feature>
<dbReference type="PROSITE" id="PS00383">
    <property type="entry name" value="TYR_PHOSPHATASE_1"/>
    <property type="match status" value="1"/>
</dbReference>
<reference evidence="14" key="1">
    <citation type="submission" date="2025-08" db="UniProtKB">
        <authorList>
            <consortium name="RefSeq"/>
        </authorList>
    </citation>
    <scope>IDENTIFICATION</scope>
</reference>
<feature type="compositionally biased region" description="Polar residues" evidence="9">
    <location>
        <begin position="1"/>
        <end position="10"/>
    </location>
</feature>
<feature type="domain" description="Tyrosine specific protein phosphatases" evidence="11">
    <location>
        <begin position="400"/>
        <end position="455"/>
    </location>
</feature>
<accession>A0ABM3W5R3</accession>
<keyword evidence="6" id="KW-0904">Protein phosphatase</keyword>
<dbReference type="CDD" id="cd14571">
    <property type="entry name" value="DSP_slingshot_3"/>
    <property type="match status" value="1"/>
</dbReference>
<comment type="similarity">
    <text evidence="2">Belongs to the protein-tyrosine phosphatase family.</text>
</comment>
<feature type="compositionally biased region" description="Low complexity" evidence="9">
    <location>
        <begin position="58"/>
        <end position="71"/>
    </location>
</feature>
<dbReference type="InterPro" id="IPR014876">
    <property type="entry name" value="DEK_C"/>
</dbReference>
<evidence type="ECO:0000256" key="4">
    <source>
        <dbReference type="ARBA" id="ARBA00022490"/>
    </source>
</evidence>
<dbReference type="RefSeq" id="XP_060031922.1">
    <property type="nucleotide sequence ID" value="XM_060175939.1"/>
</dbReference>
<feature type="region of interest" description="Disordered" evidence="9">
    <location>
        <begin position="1"/>
        <end position="106"/>
    </location>
</feature>
<keyword evidence="7" id="KW-0206">Cytoskeleton</keyword>
<evidence type="ECO:0000313" key="13">
    <source>
        <dbReference type="Proteomes" id="UP001652624"/>
    </source>
</evidence>
<protein>
    <recommendedName>
        <fullName evidence="3">protein-serine/threonine phosphatase</fullName>
        <ecNumber evidence="3">3.1.3.16</ecNumber>
    </recommendedName>
</protein>
<evidence type="ECO:0000256" key="2">
    <source>
        <dbReference type="ARBA" id="ARBA00009580"/>
    </source>
</evidence>